<dbReference type="EMBL" id="BMVU01000057">
    <property type="protein sequence ID" value="GGY06081.1"/>
    <property type="molecule type" value="Genomic_DNA"/>
</dbReference>
<evidence type="ECO:0000313" key="2">
    <source>
        <dbReference type="Proteomes" id="UP000619244"/>
    </source>
</evidence>
<accession>A0A918NYD5</accession>
<organism evidence="1 2">
    <name type="scientific">Streptomyces minutiscleroticus</name>
    <dbReference type="NCBI Taxonomy" id="68238"/>
    <lineage>
        <taxon>Bacteria</taxon>
        <taxon>Bacillati</taxon>
        <taxon>Actinomycetota</taxon>
        <taxon>Actinomycetes</taxon>
        <taxon>Kitasatosporales</taxon>
        <taxon>Streptomycetaceae</taxon>
        <taxon>Streptomyces</taxon>
    </lineage>
</organism>
<reference evidence="1" key="1">
    <citation type="journal article" date="2014" name="Int. J. Syst. Evol. Microbiol.">
        <title>Complete genome sequence of Corynebacterium casei LMG S-19264T (=DSM 44701T), isolated from a smear-ripened cheese.</title>
        <authorList>
            <consortium name="US DOE Joint Genome Institute (JGI-PGF)"/>
            <person name="Walter F."/>
            <person name="Albersmeier A."/>
            <person name="Kalinowski J."/>
            <person name="Ruckert C."/>
        </authorList>
    </citation>
    <scope>NUCLEOTIDE SEQUENCE</scope>
    <source>
        <strain evidence="1">JCM 4790</strain>
    </source>
</reference>
<dbReference type="Proteomes" id="UP000619244">
    <property type="component" value="Unassembled WGS sequence"/>
</dbReference>
<dbReference type="RefSeq" id="WP_190194295.1">
    <property type="nucleotide sequence ID" value="NZ_BMVU01000057.1"/>
</dbReference>
<dbReference type="AlphaFoldDB" id="A0A918NYD5"/>
<evidence type="ECO:0000313" key="1">
    <source>
        <dbReference type="EMBL" id="GGY06081.1"/>
    </source>
</evidence>
<name>A0A918NYD5_9ACTN</name>
<protein>
    <submittedName>
        <fullName evidence="1">Uncharacterized protein</fullName>
    </submittedName>
</protein>
<reference evidence="1" key="2">
    <citation type="submission" date="2020-09" db="EMBL/GenBank/DDBJ databases">
        <authorList>
            <person name="Sun Q."/>
            <person name="Ohkuma M."/>
        </authorList>
    </citation>
    <scope>NUCLEOTIDE SEQUENCE</scope>
    <source>
        <strain evidence="1">JCM 4790</strain>
    </source>
</reference>
<sequence>MGLWNKLTGTRHPDGRTAPLSHTAVRAVLLALDGAEVPYRVRNALPAEKADLVAECRIQRVGVRLKTRMRLVPDEQEVRFLHERWENRPAGNAGTQYGRGHAPAVFRQWETRQGPDGRRHKVEVFRFDTREMTDPLQNAVLGAGWTWRGVFRL</sequence>
<proteinExistence type="predicted"/>
<gene>
    <name evidence="1" type="ORF">GCM10010358_69340</name>
</gene>
<keyword evidence="2" id="KW-1185">Reference proteome</keyword>
<comment type="caution">
    <text evidence="1">The sequence shown here is derived from an EMBL/GenBank/DDBJ whole genome shotgun (WGS) entry which is preliminary data.</text>
</comment>